<reference evidence="1" key="1">
    <citation type="submission" date="2014-09" db="EMBL/GenBank/DDBJ databases">
        <authorList>
            <person name="Magalhaes I.L.F."/>
            <person name="Oliveira U."/>
            <person name="Santos F.R."/>
            <person name="Vidigal T.H.D.A."/>
            <person name="Brescovit A.D."/>
            <person name="Santos A.J."/>
        </authorList>
    </citation>
    <scope>NUCLEOTIDE SEQUENCE</scope>
    <source>
        <tissue evidence="1">Shoot tissue taken approximately 20 cm above the soil surface</tissue>
    </source>
</reference>
<name>A0A0A9FKI0_ARUDO</name>
<evidence type="ECO:0000313" key="1">
    <source>
        <dbReference type="EMBL" id="JAE11734.1"/>
    </source>
</evidence>
<dbReference type="EMBL" id="GBRH01186162">
    <property type="protein sequence ID" value="JAE11734.1"/>
    <property type="molecule type" value="Transcribed_RNA"/>
</dbReference>
<accession>A0A0A9FKI0</accession>
<sequence>MKLLLSLQLPNHQMGL</sequence>
<protein>
    <submittedName>
        <fullName evidence="1">Uncharacterized protein</fullName>
    </submittedName>
</protein>
<reference evidence="1" key="2">
    <citation type="journal article" date="2015" name="Data Brief">
        <title>Shoot transcriptome of the giant reed, Arundo donax.</title>
        <authorList>
            <person name="Barrero R.A."/>
            <person name="Guerrero F.D."/>
            <person name="Moolhuijzen P."/>
            <person name="Goolsby J.A."/>
            <person name="Tidwell J."/>
            <person name="Bellgard S.E."/>
            <person name="Bellgard M.I."/>
        </authorList>
    </citation>
    <scope>NUCLEOTIDE SEQUENCE</scope>
    <source>
        <tissue evidence="1">Shoot tissue taken approximately 20 cm above the soil surface</tissue>
    </source>
</reference>
<organism evidence="1">
    <name type="scientific">Arundo donax</name>
    <name type="common">Giant reed</name>
    <name type="synonym">Donax arundinaceus</name>
    <dbReference type="NCBI Taxonomy" id="35708"/>
    <lineage>
        <taxon>Eukaryota</taxon>
        <taxon>Viridiplantae</taxon>
        <taxon>Streptophyta</taxon>
        <taxon>Embryophyta</taxon>
        <taxon>Tracheophyta</taxon>
        <taxon>Spermatophyta</taxon>
        <taxon>Magnoliopsida</taxon>
        <taxon>Liliopsida</taxon>
        <taxon>Poales</taxon>
        <taxon>Poaceae</taxon>
        <taxon>PACMAD clade</taxon>
        <taxon>Arundinoideae</taxon>
        <taxon>Arundineae</taxon>
        <taxon>Arundo</taxon>
    </lineage>
</organism>
<proteinExistence type="predicted"/>
<dbReference type="AlphaFoldDB" id="A0A0A9FKI0"/>